<dbReference type="SUPFAM" id="SSF47113">
    <property type="entry name" value="Histone-fold"/>
    <property type="match status" value="1"/>
</dbReference>
<keyword evidence="5" id="KW-1185">Reference proteome</keyword>
<reference evidence="4" key="1">
    <citation type="journal article" date="2023" name="Nat. Commun.">
        <title>Diploid and tetraploid genomes of Acorus and the evolution of monocots.</title>
        <authorList>
            <person name="Ma L."/>
            <person name="Liu K.W."/>
            <person name="Li Z."/>
            <person name="Hsiao Y.Y."/>
            <person name="Qi Y."/>
            <person name="Fu T."/>
            <person name="Tang G.D."/>
            <person name="Zhang D."/>
            <person name="Sun W.H."/>
            <person name="Liu D.K."/>
            <person name="Li Y."/>
            <person name="Chen G.Z."/>
            <person name="Liu X.D."/>
            <person name="Liao X.Y."/>
            <person name="Jiang Y.T."/>
            <person name="Yu X."/>
            <person name="Hao Y."/>
            <person name="Huang J."/>
            <person name="Zhao X.W."/>
            <person name="Ke S."/>
            <person name="Chen Y.Y."/>
            <person name="Wu W.L."/>
            <person name="Hsu J.L."/>
            <person name="Lin Y.F."/>
            <person name="Huang M.D."/>
            <person name="Li C.Y."/>
            <person name="Huang L."/>
            <person name="Wang Z.W."/>
            <person name="Zhao X."/>
            <person name="Zhong W.Y."/>
            <person name="Peng D.H."/>
            <person name="Ahmad S."/>
            <person name="Lan S."/>
            <person name="Zhang J.S."/>
            <person name="Tsai W.C."/>
            <person name="Van de Peer Y."/>
            <person name="Liu Z.J."/>
        </authorList>
    </citation>
    <scope>NUCLEOTIDE SEQUENCE</scope>
    <source>
        <strain evidence="4">CP</strain>
    </source>
</reference>
<evidence type="ECO:0000256" key="1">
    <source>
        <dbReference type="ARBA" id="ARBA00010343"/>
    </source>
</evidence>
<sequence>MVRTKHFPRASTPTEAGRRGRGREQRKRRFKPGTVALREIRKFQKSTELLIPSAPFVRLVREITNLYSREVSRWTAEGLVCLQEV</sequence>
<dbReference type="GO" id="GO:0046982">
    <property type="term" value="F:protein heterodimerization activity"/>
    <property type="evidence" value="ECO:0007669"/>
    <property type="project" value="InterPro"/>
</dbReference>
<feature type="domain" description="Core Histone H2A/H2B/H3" evidence="3">
    <location>
        <begin position="32"/>
        <end position="84"/>
    </location>
</feature>
<accession>A0AAV9F1Y5</accession>
<dbReference type="InterPro" id="IPR000164">
    <property type="entry name" value="Histone_H3/CENP-A"/>
</dbReference>
<dbReference type="InterPro" id="IPR007125">
    <property type="entry name" value="H2A/H2B/H3"/>
</dbReference>
<reference evidence="4" key="2">
    <citation type="submission" date="2023-06" db="EMBL/GenBank/DDBJ databases">
        <authorList>
            <person name="Ma L."/>
            <person name="Liu K.-W."/>
            <person name="Li Z."/>
            <person name="Hsiao Y.-Y."/>
            <person name="Qi Y."/>
            <person name="Fu T."/>
            <person name="Tang G."/>
            <person name="Zhang D."/>
            <person name="Sun W.-H."/>
            <person name="Liu D.-K."/>
            <person name="Li Y."/>
            <person name="Chen G.-Z."/>
            <person name="Liu X.-D."/>
            <person name="Liao X.-Y."/>
            <person name="Jiang Y.-T."/>
            <person name="Yu X."/>
            <person name="Hao Y."/>
            <person name="Huang J."/>
            <person name="Zhao X.-W."/>
            <person name="Ke S."/>
            <person name="Chen Y.-Y."/>
            <person name="Wu W.-L."/>
            <person name="Hsu J.-L."/>
            <person name="Lin Y.-F."/>
            <person name="Huang M.-D."/>
            <person name="Li C.-Y."/>
            <person name="Huang L."/>
            <person name="Wang Z.-W."/>
            <person name="Zhao X."/>
            <person name="Zhong W.-Y."/>
            <person name="Peng D.-H."/>
            <person name="Ahmad S."/>
            <person name="Lan S."/>
            <person name="Zhang J.-S."/>
            <person name="Tsai W.-C."/>
            <person name="Van De Peer Y."/>
            <person name="Liu Z.-J."/>
        </authorList>
    </citation>
    <scope>NUCLEOTIDE SEQUENCE</scope>
    <source>
        <strain evidence="4">CP</strain>
        <tissue evidence="4">Leaves</tissue>
    </source>
</reference>
<dbReference type="EMBL" id="JAUJYO010000004">
    <property type="protein sequence ID" value="KAK1318915.1"/>
    <property type="molecule type" value="Genomic_DNA"/>
</dbReference>
<dbReference type="Pfam" id="PF00125">
    <property type="entry name" value="Histone"/>
    <property type="match status" value="1"/>
</dbReference>
<feature type="region of interest" description="Disordered" evidence="2">
    <location>
        <begin position="1"/>
        <end position="31"/>
    </location>
</feature>
<comment type="caution">
    <text evidence="4">The sequence shown here is derived from an EMBL/GenBank/DDBJ whole genome shotgun (WGS) entry which is preliminary data.</text>
</comment>
<evidence type="ECO:0000256" key="2">
    <source>
        <dbReference type="SAM" id="MobiDB-lite"/>
    </source>
</evidence>
<dbReference type="PANTHER" id="PTHR45810:SF1">
    <property type="entry name" value="HISTONE H3-LIKE CENTROMERIC PROTEIN A"/>
    <property type="match status" value="1"/>
</dbReference>
<dbReference type="InterPro" id="IPR009072">
    <property type="entry name" value="Histone-fold"/>
</dbReference>
<organism evidence="4 5">
    <name type="scientific">Acorus calamus</name>
    <name type="common">Sweet flag</name>
    <dbReference type="NCBI Taxonomy" id="4465"/>
    <lineage>
        <taxon>Eukaryota</taxon>
        <taxon>Viridiplantae</taxon>
        <taxon>Streptophyta</taxon>
        <taxon>Embryophyta</taxon>
        <taxon>Tracheophyta</taxon>
        <taxon>Spermatophyta</taxon>
        <taxon>Magnoliopsida</taxon>
        <taxon>Liliopsida</taxon>
        <taxon>Acoraceae</taxon>
        <taxon>Acorus</taxon>
    </lineage>
</organism>
<protein>
    <submittedName>
        <fullName evidence="4">Histone H3-like centromeric protein HTR12</fullName>
    </submittedName>
</protein>
<feature type="compositionally biased region" description="Basic residues" evidence="2">
    <location>
        <begin position="19"/>
        <end position="31"/>
    </location>
</feature>
<dbReference type="GO" id="GO:0000786">
    <property type="term" value="C:nucleosome"/>
    <property type="evidence" value="ECO:0007669"/>
    <property type="project" value="InterPro"/>
</dbReference>
<dbReference type="AlphaFoldDB" id="A0AAV9F1Y5"/>
<dbReference type="PRINTS" id="PR00622">
    <property type="entry name" value="HISTONEH3"/>
</dbReference>
<dbReference type="GO" id="GO:0030527">
    <property type="term" value="F:structural constituent of chromatin"/>
    <property type="evidence" value="ECO:0007669"/>
    <property type="project" value="InterPro"/>
</dbReference>
<evidence type="ECO:0000313" key="4">
    <source>
        <dbReference type="EMBL" id="KAK1318915.1"/>
    </source>
</evidence>
<gene>
    <name evidence="4" type="primary">HTR12</name>
    <name evidence="4" type="ORF">QJS10_CPB04g00784</name>
</gene>
<comment type="similarity">
    <text evidence="1">Belongs to the histone H3 family.</text>
</comment>
<evidence type="ECO:0000313" key="5">
    <source>
        <dbReference type="Proteomes" id="UP001180020"/>
    </source>
</evidence>
<dbReference type="Proteomes" id="UP001180020">
    <property type="component" value="Unassembled WGS sequence"/>
</dbReference>
<name>A0AAV9F1Y5_ACOCL</name>
<proteinExistence type="inferred from homology"/>
<dbReference type="PANTHER" id="PTHR45810">
    <property type="entry name" value="HISTONE H3.2"/>
    <property type="match status" value="1"/>
</dbReference>
<evidence type="ECO:0000259" key="3">
    <source>
        <dbReference type="Pfam" id="PF00125"/>
    </source>
</evidence>
<dbReference type="Gene3D" id="1.10.20.10">
    <property type="entry name" value="Histone, subunit A"/>
    <property type="match status" value="1"/>
</dbReference>
<dbReference type="SMART" id="SM00428">
    <property type="entry name" value="H3"/>
    <property type="match status" value="1"/>
</dbReference>
<dbReference type="PROSITE" id="PS00959">
    <property type="entry name" value="HISTONE_H3_2"/>
    <property type="match status" value="1"/>
</dbReference>
<dbReference type="GO" id="GO:0003677">
    <property type="term" value="F:DNA binding"/>
    <property type="evidence" value="ECO:0007669"/>
    <property type="project" value="InterPro"/>
</dbReference>